<protein>
    <submittedName>
        <fullName evidence="1">Uncharacterized protein</fullName>
    </submittedName>
</protein>
<dbReference type="Proteomes" id="UP001151752">
    <property type="component" value="Chromosome 19"/>
</dbReference>
<evidence type="ECO:0000313" key="1">
    <source>
        <dbReference type="EMBL" id="KAJ6762420.1"/>
    </source>
</evidence>
<sequence>MSGHRVVRVGRLRACAPNCRPAVPSLSAQGPTRLAARRGSCVAYPPWWNLNVKVSLFASCLPGARGEPGSAPVFQLSGLLLNLGPRAIARALGCVT</sequence>
<name>A0A9Q1A8M4_9ROSI</name>
<gene>
    <name evidence="1" type="ORF">OIU74_025011</name>
</gene>
<evidence type="ECO:0000313" key="2">
    <source>
        <dbReference type="Proteomes" id="UP001151752"/>
    </source>
</evidence>
<accession>A0A9Q1A8M4</accession>
<proteinExistence type="predicted"/>
<reference evidence="1" key="2">
    <citation type="journal article" date="2023" name="Int. J. Mol. Sci.">
        <title>De Novo Assembly and Annotation of 11 Diverse Shrub Willow (Salix) Genomes Reveals Novel Gene Organization in Sex-Linked Regions.</title>
        <authorList>
            <person name="Hyden B."/>
            <person name="Feng K."/>
            <person name="Yates T.B."/>
            <person name="Jawdy S."/>
            <person name="Cereghino C."/>
            <person name="Smart L.B."/>
            <person name="Muchero W."/>
        </authorList>
    </citation>
    <scope>NUCLEOTIDE SEQUENCE</scope>
    <source>
        <tissue evidence="1">Shoot tip</tissue>
    </source>
</reference>
<dbReference type="AlphaFoldDB" id="A0A9Q1A8M4"/>
<dbReference type="EMBL" id="JAPFFM010000005">
    <property type="protein sequence ID" value="KAJ6762420.1"/>
    <property type="molecule type" value="Genomic_DNA"/>
</dbReference>
<organism evidence="1 2">
    <name type="scientific">Salix koriyanagi</name>
    <dbReference type="NCBI Taxonomy" id="2511006"/>
    <lineage>
        <taxon>Eukaryota</taxon>
        <taxon>Viridiplantae</taxon>
        <taxon>Streptophyta</taxon>
        <taxon>Embryophyta</taxon>
        <taxon>Tracheophyta</taxon>
        <taxon>Spermatophyta</taxon>
        <taxon>Magnoliopsida</taxon>
        <taxon>eudicotyledons</taxon>
        <taxon>Gunneridae</taxon>
        <taxon>Pentapetalae</taxon>
        <taxon>rosids</taxon>
        <taxon>fabids</taxon>
        <taxon>Malpighiales</taxon>
        <taxon>Salicaceae</taxon>
        <taxon>Saliceae</taxon>
        <taxon>Salix</taxon>
    </lineage>
</organism>
<reference evidence="1" key="1">
    <citation type="submission" date="2022-11" db="EMBL/GenBank/DDBJ databases">
        <authorList>
            <person name="Hyden B.L."/>
            <person name="Feng K."/>
            <person name="Yates T."/>
            <person name="Jawdy S."/>
            <person name="Smart L.B."/>
            <person name="Muchero W."/>
        </authorList>
    </citation>
    <scope>NUCLEOTIDE SEQUENCE</scope>
    <source>
        <tissue evidence="1">Shoot tip</tissue>
    </source>
</reference>
<comment type="caution">
    <text evidence="1">The sequence shown here is derived from an EMBL/GenBank/DDBJ whole genome shotgun (WGS) entry which is preliminary data.</text>
</comment>
<keyword evidence="2" id="KW-1185">Reference proteome</keyword>